<dbReference type="EMBL" id="JBHUHV010000059">
    <property type="protein sequence ID" value="MFD2069349.1"/>
    <property type="molecule type" value="Genomic_DNA"/>
</dbReference>
<reference evidence="2" key="1">
    <citation type="journal article" date="2019" name="Int. J. Syst. Evol. Microbiol.">
        <title>The Global Catalogue of Microorganisms (GCM) 10K type strain sequencing project: providing services to taxonomists for standard genome sequencing and annotation.</title>
        <authorList>
            <consortium name="The Broad Institute Genomics Platform"/>
            <consortium name="The Broad Institute Genome Sequencing Center for Infectious Disease"/>
            <person name="Wu L."/>
            <person name="Ma J."/>
        </authorList>
    </citation>
    <scope>NUCLEOTIDE SEQUENCE [LARGE SCALE GENOMIC DNA]</scope>
    <source>
        <strain evidence="2">JCM 16545</strain>
    </source>
</reference>
<keyword evidence="2" id="KW-1185">Reference proteome</keyword>
<dbReference type="RefSeq" id="WP_229961312.1">
    <property type="nucleotide sequence ID" value="NZ_JAJJWI010000011.1"/>
</dbReference>
<dbReference type="Proteomes" id="UP001597369">
    <property type="component" value="Unassembled WGS sequence"/>
</dbReference>
<proteinExistence type="predicted"/>
<name>A0ABW4X2Z6_9BACT</name>
<comment type="caution">
    <text evidence="1">The sequence shown here is derived from an EMBL/GenBank/DDBJ whole genome shotgun (WGS) entry which is preliminary data.</text>
</comment>
<gene>
    <name evidence="1" type="ORF">ACFSKU_20870</name>
</gene>
<evidence type="ECO:0000313" key="1">
    <source>
        <dbReference type="EMBL" id="MFD2069349.1"/>
    </source>
</evidence>
<sequence length="136" mass="15192">MIDVYNKNTGDTISYAIGKLPENIFDASTDRYEAKITFRPNVHWIITVTPASALANDQMPGLTLSIVGQDMSTPTDKLAIALIDSSNSLNNKDRVQIVKLENSRFSFNGIPEVYEFNNITLKTLSKDLLENQLLQL</sequence>
<accession>A0ABW4X2Z6</accession>
<organism evidence="1 2">
    <name type="scientific">Pontibacter silvestris</name>
    <dbReference type="NCBI Taxonomy" id="2305183"/>
    <lineage>
        <taxon>Bacteria</taxon>
        <taxon>Pseudomonadati</taxon>
        <taxon>Bacteroidota</taxon>
        <taxon>Cytophagia</taxon>
        <taxon>Cytophagales</taxon>
        <taxon>Hymenobacteraceae</taxon>
        <taxon>Pontibacter</taxon>
    </lineage>
</organism>
<evidence type="ECO:0000313" key="2">
    <source>
        <dbReference type="Proteomes" id="UP001597369"/>
    </source>
</evidence>
<protein>
    <submittedName>
        <fullName evidence="1">Uncharacterized protein</fullName>
    </submittedName>
</protein>